<keyword evidence="2" id="KW-0805">Transcription regulation</keyword>
<evidence type="ECO:0000259" key="5">
    <source>
        <dbReference type="PROSITE" id="PS50931"/>
    </source>
</evidence>
<dbReference type="PROSITE" id="PS50931">
    <property type="entry name" value="HTH_LYSR"/>
    <property type="match status" value="1"/>
</dbReference>
<comment type="caution">
    <text evidence="6">The sequence shown here is derived from an EMBL/GenBank/DDBJ whole genome shotgun (WGS) entry which is preliminary data.</text>
</comment>
<dbReference type="InterPro" id="IPR036390">
    <property type="entry name" value="WH_DNA-bd_sf"/>
</dbReference>
<dbReference type="PANTHER" id="PTHR30537:SF74">
    <property type="entry name" value="HTH-TYPE TRANSCRIPTIONAL REGULATOR TRPI"/>
    <property type="match status" value="1"/>
</dbReference>
<evidence type="ECO:0000256" key="2">
    <source>
        <dbReference type="ARBA" id="ARBA00023015"/>
    </source>
</evidence>
<name>A0A246HID4_STEMA</name>
<dbReference type="InterPro" id="IPR000847">
    <property type="entry name" value="LysR_HTH_N"/>
</dbReference>
<evidence type="ECO:0000256" key="1">
    <source>
        <dbReference type="ARBA" id="ARBA00009437"/>
    </source>
</evidence>
<dbReference type="PANTHER" id="PTHR30537">
    <property type="entry name" value="HTH-TYPE TRANSCRIPTIONAL REGULATOR"/>
    <property type="match status" value="1"/>
</dbReference>
<dbReference type="Proteomes" id="UP000198157">
    <property type="component" value="Unassembled WGS sequence"/>
</dbReference>
<evidence type="ECO:0000313" key="7">
    <source>
        <dbReference type="Proteomes" id="UP000198157"/>
    </source>
</evidence>
<evidence type="ECO:0000313" key="6">
    <source>
        <dbReference type="EMBL" id="OWQ50116.1"/>
    </source>
</evidence>
<evidence type="ECO:0000256" key="4">
    <source>
        <dbReference type="ARBA" id="ARBA00023163"/>
    </source>
</evidence>
<dbReference type="GO" id="GO:0003700">
    <property type="term" value="F:DNA-binding transcription factor activity"/>
    <property type="evidence" value="ECO:0007669"/>
    <property type="project" value="InterPro"/>
</dbReference>
<dbReference type="InterPro" id="IPR058163">
    <property type="entry name" value="LysR-type_TF_proteobact-type"/>
</dbReference>
<dbReference type="SUPFAM" id="SSF53850">
    <property type="entry name" value="Periplasmic binding protein-like II"/>
    <property type="match status" value="1"/>
</dbReference>
<dbReference type="Pfam" id="PF00126">
    <property type="entry name" value="HTH_1"/>
    <property type="match status" value="1"/>
</dbReference>
<dbReference type="InterPro" id="IPR036388">
    <property type="entry name" value="WH-like_DNA-bd_sf"/>
</dbReference>
<comment type="similarity">
    <text evidence="1">Belongs to the LysR transcriptional regulatory family.</text>
</comment>
<feature type="domain" description="HTH lysR-type" evidence="5">
    <location>
        <begin position="9"/>
        <end position="66"/>
    </location>
</feature>
<dbReference type="Gene3D" id="3.40.190.10">
    <property type="entry name" value="Periplasmic binding protein-like II"/>
    <property type="match status" value="2"/>
</dbReference>
<dbReference type="AlphaFoldDB" id="A0A246HID4"/>
<sequence length="294" mass="32432">METLMARLPPLNALVAFEAVARTGSVRAASESLFVTPGAVSRQLKVLDDFLDMRLLERSGRGLALSTAGATYYQQISTHLDGIRKATEALQGMDHRAVVRLHSHTTFATRWLIPRLSHFQVLHPEVDIRLTTSSDWTPGADCDASVRLGHGHWPDYDATPLVRNVLVAVCAPSLIRPSKPRDAVWLAEQTLLRVSARPDDWEHWCVAAGIDPACMTRQRVFESSAVAYEAAQDGLGIIVAQEVLVEAELQRGRLVAPFDVRVDRGEETYYLVIPSAKRHRKGLAALREALISSA</sequence>
<dbReference type="GO" id="GO:0006351">
    <property type="term" value="P:DNA-templated transcription"/>
    <property type="evidence" value="ECO:0007669"/>
    <property type="project" value="TreeGrafter"/>
</dbReference>
<proteinExistence type="inferred from homology"/>
<dbReference type="Gene3D" id="1.10.10.10">
    <property type="entry name" value="Winged helix-like DNA-binding domain superfamily/Winged helix DNA-binding domain"/>
    <property type="match status" value="1"/>
</dbReference>
<reference evidence="6 7" key="1">
    <citation type="submission" date="2017-06" db="EMBL/GenBank/DDBJ databases">
        <authorList>
            <person name="Kim H.J."/>
            <person name="Triplett B.A."/>
        </authorList>
    </citation>
    <scope>NUCLEOTIDE SEQUENCE [LARGE SCALE GENOMIC DNA]</scope>
    <source>
        <strain evidence="6 7">13146</strain>
    </source>
</reference>
<keyword evidence="4" id="KW-0804">Transcription</keyword>
<evidence type="ECO:0000256" key="3">
    <source>
        <dbReference type="ARBA" id="ARBA00023125"/>
    </source>
</evidence>
<dbReference type="InterPro" id="IPR005119">
    <property type="entry name" value="LysR_subst-bd"/>
</dbReference>
<organism evidence="6 7">
    <name type="scientific">Stenotrophomonas maltophilia</name>
    <name type="common">Pseudomonas maltophilia</name>
    <name type="synonym">Xanthomonas maltophilia</name>
    <dbReference type="NCBI Taxonomy" id="40324"/>
    <lineage>
        <taxon>Bacteria</taxon>
        <taxon>Pseudomonadati</taxon>
        <taxon>Pseudomonadota</taxon>
        <taxon>Gammaproteobacteria</taxon>
        <taxon>Lysobacterales</taxon>
        <taxon>Lysobacteraceae</taxon>
        <taxon>Stenotrophomonas</taxon>
        <taxon>Stenotrophomonas maltophilia group</taxon>
    </lineage>
</organism>
<keyword evidence="3" id="KW-0238">DNA-binding</keyword>
<dbReference type="OrthoDB" id="5526340at2"/>
<dbReference type="Pfam" id="PF03466">
    <property type="entry name" value="LysR_substrate"/>
    <property type="match status" value="1"/>
</dbReference>
<dbReference type="EMBL" id="NIVS01000054">
    <property type="protein sequence ID" value="OWQ50116.1"/>
    <property type="molecule type" value="Genomic_DNA"/>
</dbReference>
<dbReference type="GO" id="GO:0043565">
    <property type="term" value="F:sequence-specific DNA binding"/>
    <property type="evidence" value="ECO:0007669"/>
    <property type="project" value="TreeGrafter"/>
</dbReference>
<gene>
    <name evidence="6" type="ORF">CEE60_17510</name>
</gene>
<protein>
    <submittedName>
        <fullName evidence="6">LysR family transcriptional regulator</fullName>
    </submittedName>
</protein>
<accession>A0A246HID4</accession>
<dbReference type="SUPFAM" id="SSF46785">
    <property type="entry name" value="Winged helix' DNA-binding domain"/>
    <property type="match status" value="1"/>
</dbReference>
<dbReference type="CDD" id="cd08432">
    <property type="entry name" value="PBP2_GcdR_TrpI_HvrB_AmpR_like"/>
    <property type="match status" value="1"/>
</dbReference>